<dbReference type="FunFam" id="1.20.1560.10:FF:000013">
    <property type="entry name" value="ABC transporter C family member 2"/>
    <property type="match status" value="1"/>
</dbReference>
<evidence type="ECO:0000256" key="4">
    <source>
        <dbReference type="ARBA" id="ARBA00022692"/>
    </source>
</evidence>
<dbReference type="SMART" id="SM00382">
    <property type="entry name" value="AAA"/>
    <property type="match status" value="2"/>
</dbReference>
<feature type="transmembrane region" description="Helical" evidence="11">
    <location>
        <begin position="56"/>
        <end position="76"/>
    </location>
</feature>
<dbReference type="PROSITE" id="PS50929">
    <property type="entry name" value="ABC_TM1F"/>
    <property type="match status" value="2"/>
</dbReference>
<dbReference type="Gene3D" id="3.40.50.300">
    <property type="entry name" value="P-loop containing nucleotide triphosphate hydrolases"/>
    <property type="match status" value="2"/>
</dbReference>
<dbReference type="PANTHER" id="PTHR24223:SF456">
    <property type="entry name" value="MULTIDRUG RESISTANCE-ASSOCIATED PROTEIN LETHAL(2)03659"/>
    <property type="match status" value="1"/>
</dbReference>
<proteinExistence type="inferred from homology"/>
<comment type="subcellular location">
    <subcellularLocation>
        <location evidence="1">Membrane</location>
        <topology evidence="1">Multi-pass membrane protein</topology>
    </subcellularLocation>
</comment>
<dbReference type="InterPro" id="IPR003593">
    <property type="entry name" value="AAA+_ATPase"/>
</dbReference>
<feature type="region of interest" description="Disordered" evidence="10">
    <location>
        <begin position="297"/>
        <end position="323"/>
    </location>
</feature>
<dbReference type="SUPFAM" id="SSF90123">
    <property type="entry name" value="ABC transporter transmembrane region"/>
    <property type="match status" value="2"/>
</dbReference>
<evidence type="ECO:0000256" key="1">
    <source>
        <dbReference type="ARBA" id="ARBA00004141"/>
    </source>
</evidence>
<feature type="transmembrane region" description="Helical" evidence="11">
    <location>
        <begin position="88"/>
        <end position="109"/>
    </location>
</feature>
<feature type="transmembrane region" description="Helical" evidence="11">
    <location>
        <begin position="471"/>
        <end position="494"/>
    </location>
</feature>
<dbReference type="GO" id="GO:0016020">
    <property type="term" value="C:membrane"/>
    <property type="evidence" value="ECO:0007669"/>
    <property type="project" value="UniProtKB-SubCell"/>
</dbReference>
<keyword evidence="3" id="KW-0813">Transport</keyword>
<name>A0A9W4XVU9_9PLEO</name>
<gene>
    <name evidence="14" type="ORF">PDIGIT_LOCUS13040</name>
</gene>
<evidence type="ECO:0000313" key="15">
    <source>
        <dbReference type="Proteomes" id="UP001152607"/>
    </source>
</evidence>
<dbReference type="GO" id="GO:0140359">
    <property type="term" value="F:ABC-type transporter activity"/>
    <property type="evidence" value="ECO:0007669"/>
    <property type="project" value="InterPro"/>
</dbReference>
<evidence type="ECO:0000256" key="9">
    <source>
        <dbReference type="ARBA" id="ARBA00023136"/>
    </source>
</evidence>
<feature type="transmembrane region" description="Helical" evidence="11">
    <location>
        <begin position="31"/>
        <end position="49"/>
    </location>
</feature>
<evidence type="ECO:0000259" key="12">
    <source>
        <dbReference type="PROSITE" id="PS50893"/>
    </source>
</evidence>
<evidence type="ECO:0000313" key="14">
    <source>
        <dbReference type="EMBL" id="CAI6339876.1"/>
    </source>
</evidence>
<feature type="transmembrane region" description="Helical" evidence="11">
    <location>
        <begin position="925"/>
        <end position="945"/>
    </location>
</feature>
<organism evidence="14 15">
    <name type="scientific">Periconia digitata</name>
    <dbReference type="NCBI Taxonomy" id="1303443"/>
    <lineage>
        <taxon>Eukaryota</taxon>
        <taxon>Fungi</taxon>
        <taxon>Dikarya</taxon>
        <taxon>Ascomycota</taxon>
        <taxon>Pezizomycotina</taxon>
        <taxon>Dothideomycetes</taxon>
        <taxon>Pleosporomycetidae</taxon>
        <taxon>Pleosporales</taxon>
        <taxon>Massarineae</taxon>
        <taxon>Periconiaceae</taxon>
        <taxon>Periconia</taxon>
    </lineage>
</organism>
<dbReference type="FunFam" id="3.40.50.300:FF:001354">
    <property type="entry name" value="ATP-binding cassette (ABC) transporter, putative"/>
    <property type="match status" value="1"/>
</dbReference>
<evidence type="ECO:0000259" key="13">
    <source>
        <dbReference type="PROSITE" id="PS50929"/>
    </source>
</evidence>
<dbReference type="InterPro" id="IPR027417">
    <property type="entry name" value="P-loop_NTPase"/>
</dbReference>
<feature type="transmembrane region" description="Helical" evidence="11">
    <location>
        <begin position="347"/>
        <end position="364"/>
    </location>
</feature>
<feature type="transmembrane region" description="Helical" evidence="11">
    <location>
        <begin position="237"/>
        <end position="263"/>
    </location>
</feature>
<keyword evidence="6" id="KW-0547">Nucleotide-binding</keyword>
<dbReference type="Gene3D" id="1.20.1560.10">
    <property type="entry name" value="ABC transporter type 1, transmembrane domain"/>
    <property type="match status" value="2"/>
</dbReference>
<dbReference type="CDD" id="cd03244">
    <property type="entry name" value="ABCC_MRP_domain2"/>
    <property type="match status" value="1"/>
</dbReference>
<evidence type="ECO:0000256" key="7">
    <source>
        <dbReference type="ARBA" id="ARBA00022840"/>
    </source>
</evidence>
<dbReference type="InterPro" id="IPR003439">
    <property type="entry name" value="ABC_transporter-like_ATP-bd"/>
</dbReference>
<keyword evidence="9 11" id="KW-0472">Membrane</keyword>
<dbReference type="CDD" id="cd18604">
    <property type="entry name" value="ABC_6TM_VMR1_D2_like"/>
    <property type="match status" value="1"/>
</dbReference>
<dbReference type="Pfam" id="PF00005">
    <property type="entry name" value="ABC_tran"/>
    <property type="match status" value="2"/>
</dbReference>
<comment type="similarity">
    <text evidence="2">Belongs to the ABC transporter superfamily. ABCC family. Conjugate transporter (TC 3.A.1.208) subfamily.</text>
</comment>
<evidence type="ECO:0000256" key="2">
    <source>
        <dbReference type="ARBA" id="ARBA00009726"/>
    </source>
</evidence>
<dbReference type="Proteomes" id="UP001152607">
    <property type="component" value="Unassembled WGS sequence"/>
</dbReference>
<sequence>MLSVSGLASASASFLLEHTRLGRHREEWRHGSILLAWTTIFIHGCYAAASRSSVKLYRIGIWLLVSSTAVSVLSFSRFPPGSASFSNISYPVVGAWILNSASSVALAILSISISRGRDVTVRGRPVDRERVVSVLSRFTWAWVEPLLLQASSKNDLHQDDVNYPDYMLQSHHLYDDWKGTAGHDTLLVNLMYQYRVLFGVSWLFTGLRCLVSMLPFLTLSKTLDLLQHRLTGGPVDLILISLILRISLFNLLDAWMDGCLYWFSLSRLALPIRAQLTALVFGKSLRLKDIASAQTRTFDGESGNDQDPEDSADPTDPKQYPEKQSERVANLIGVDAERITYFFQYQFYIIYAILKLSLFSVYLAKTIGALPVIAGLTAWLVTTMAGTWISKLLATQSKTLMRLRDAKTSLLSELLMGIRQIKLSALEARWEERLLASRKVELGALWKCFITDSAIAGCWRLGNILMATTTLAVYVIINGTLSASVAFVSTAMLGSLQNTLEIVPELIALGVDTLVSIARIAEYLRQPEFEAMSRGGQCIRFQGASIVWCIERKQLTGTQFTLQDLDIEFPREQFTVVLGKTGSGKSLLLSAILGEAQLLRGTISIPAAASSPACDPLVPEDQWIVKGSVAYVSQTPWLYAGSLKHNILFGTPFNHKRYDEVIRACALHIDLETLPDGDDTELGRSGVNLSGGQKWRITLARAVYSRAEILVLEDIFSAVDTKVSRWILENCINGALCEGRTRILATHSARLVLSSAEYVVELERGKASCFVPKRREVFEHVTDAVTDDDEAGQVRFPRTESAVKFIPDETREIGTVSKRVYFSYLNRCGGVFLCVICLVLFCAYQALILGKFQDNAVITARQEYVSCFRISALESRAWWIRIWTSDHDSSRRPYHPAIHQSVLHIYPESSSDYTKLIPPHPNANLYFYLGIYVTISASIAILGIVRDFWIYHLSVKASKTVFSDLLSKVLYAPLQWLDSVPTGRIMNRFTADMNILDQRVPLNWTLFVANVLKLLGICVASFSACAYLVAPAVPFVLAGLYLGARYMNASRPLKRMESLARSPVFELFDTVSEGIKVIRASRNTHVYMEQMHELIDRWTMTTFYTWLVNRWMSFRMAVIAAAFCLAVGLAVTFDTSIDAALAGLMLSLVLDFSESMGWVVRSYGELELDMSSMERLHEYMNIETESTAGKIPPASWPAHGKMEIRELAVGYGSQTPPVLREVSFTVEDRARVAIVGRTGAGKSSLAPALLGCAEIRAGNITIDGHDISTLALHHLRSRISFISQDPILFSGTLRSNLDPSNTHTDPELHAALAKLQLTSSPTLTHHTIDFSNLLTPISKAGSNLSHGQKQLISIARTVLASPKIIILDEATSAVDAATDALVQRSIRSSFPNSTLVVIAHRLSTIIDFDKIVVLEQGRLEECGTPVELWERDGLFRALCKNGIRMEGGRLIAV</sequence>
<dbReference type="PANTHER" id="PTHR24223">
    <property type="entry name" value="ATP-BINDING CASSETTE SUB-FAMILY C"/>
    <property type="match status" value="1"/>
</dbReference>
<dbReference type="EMBL" id="CAOQHR010000009">
    <property type="protein sequence ID" value="CAI6339876.1"/>
    <property type="molecule type" value="Genomic_DNA"/>
</dbReference>
<keyword evidence="4 11" id="KW-0812">Transmembrane</keyword>
<dbReference type="InterPro" id="IPR036640">
    <property type="entry name" value="ABC1_TM_sf"/>
</dbReference>
<feature type="transmembrane region" description="Helical" evidence="11">
    <location>
        <begin position="1028"/>
        <end position="1047"/>
    </location>
</feature>
<dbReference type="GO" id="GO:0005524">
    <property type="term" value="F:ATP binding"/>
    <property type="evidence" value="ECO:0007669"/>
    <property type="project" value="UniProtKB-KW"/>
</dbReference>
<keyword evidence="15" id="KW-1185">Reference proteome</keyword>
<dbReference type="GO" id="GO:0016887">
    <property type="term" value="F:ATP hydrolysis activity"/>
    <property type="evidence" value="ECO:0007669"/>
    <property type="project" value="InterPro"/>
</dbReference>
<evidence type="ECO:0000256" key="8">
    <source>
        <dbReference type="ARBA" id="ARBA00022989"/>
    </source>
</evidence>
<dbReference type="OrthoDB" id="6500128at2759"/>
<reference evidence="14" key="1">
    <citation type="submission" date="2023-01" db="EMBL/GenBank/DDBJ databases">
        <authorList>
            <person name="Van Ghelder C."/>
            <person name="Rancurel C."/>
        </authorList>
    </citation>
    <scope>NUCLEOTIDE SEQUENCE</scope>
    <source>
        <strain evidence="14">CNCM I-4278</strain>
    </source>
</reference>
<feature type="domain" description="ABC transporter" evidence="12">
    <location>
        <begin position="1204"/>
        <end position="1441"/>
    </location>
</feature>
<dbReference type="InterPro" id="IPR017871">
    <property type="entry name" value="ABC_transporter-like_CS"/>
</dbReference>
<protein>
    <submittedName>
        <fullName evidence="14">Uncharacterized protein</fullName>
    </submittedName>
</protein>
<evidence type="ECO:0000256" key="6">
    <source>
        <dbReference type="ARBA" id="ARBA00022741"/>
    </source>
</evidence>
<dbReference type="PROSITE" id="PS50893">
    <property type="entry name" value="ABC_TRANSPORTER_2"/>
    <property type="match status" value="2"/>
</dbReference>
<feature type="transmembrane region" description="Helical" evidence="11">
    <location>
        <begin position="1114"/>
        <end position="1133"/>
    </location>
</feature>
<dbReference type="GO" id="GO:0005737">
    <property type="term" value="C:cytoplasm"/>
    <property type="evidence" value="ECO:0007669"/>
    <property type="project" value="UniProtKB-ARBA"/>
</dbReference>
<dbReference type="InterPro" id="IPR050173">
    <property type="entry name" value="ABC_transporter_C-like"/>
</dbReference>
<evidence type="ECO:0000256" key="10">
    <source>
        <dbReference type="SAM" id="MobiDB-lite"/>
    </source>
</evidence>
<keyword evidence="8 11" id="KW-1133">Transmembrane helix</keyword>
<keyword evidence="7" id="KW-0067">ATP-binding</keyword>
<feature type="domain" description="ABC transporter" evidence="12">
    <location>
        <begin position="539"/>
        <end position="789"/>
    </location>
</feature>
<evidence type="ECO:0000256" key="5">
    <source>
        <dbReference type="ARBA" id="ARBA00022737"/>
    </source>
</evidence>
<dbReference type="InterPro" id="IPR011527">
    <property type="entry name" value="ABC1_TM_dom"/>
</dbReference>
<evidence type="ECO:0000256" key="3">
    <source>
        <dbReference type="ARBA" id="ARBA00022448"/>
    </source>
</evidence>
<dbReference type="PROSITE" id="PS00211">
    <property type="entry name" value="ABC_TRANSPORTER_1"/>
    <property type="match status" value="1"/>
</dbReference>
<accession>A0A9W4XVU9</accession>
<feature type="domain" description="ABC transmembrane type-1" evidence="13">
    <location>
        <begin position="203"/>
        <end position="512"/>
    </location>
</feature>
<feature type="transmembrane region" description="Helical" evidence="11">
    <location>
        <begin position="370"/>
        <end position="394"/>
    </location>
</feature>
<dbReference type="CDD" id="cd18596">
    <property type="entry name" value="ABC_6TM_VMR1_D1_like"/>
    <property type="match status" value="1"/>
</dbReference>
<comment type="caution">
    <text evidence="14">The sequence shown here is derived from an EMBL/GenBank/DDBJ whole genome shotgun (WGS) entry which is preliminary data.</text>
</comment>
<evidence type="ECO:0000256" key="11">
    <source>
        <dbReference type="SAM" id="Phobius"/>
    </source>
</evidence>
<feature type="transmembrane region" description="Helical" evidence="11">
    <location>
        <begin position="828"/>
        <end position="847"/>
    </location>
</feature>
<dbReference type="Pfam" id="PF00664">
    <property type="entry name" value="ABC_membrane"/>
    <property type="match status" value="1"/>
</dbReference>
<feature type="transmembrane region" description="Helical" evidence="11">
    <location>
        <begin position="196"/>
        <end position="217"/>
    </location>
</feature>
<keyword evidence="5" id="KW-0677">Repeat</keyword>
<feature type="domain" description="ABC transmembrane type-1" evidence="13">
    <location>
        <begin position="913"/>
        <end position="1168"/>
    </location>
</feature>
<feature type="compositionally biased region" description="Acidic residues" evidence="10">
    <location>
        <begin position="302"/>
        <end position="313"/>
    </location>
</feature>
<dbReference type="CDD" id="cd03250">
    <property type="entry name" value="ABCC_MRP_domain1"/>
    <property type="match status" value="1"/>
</dbReference>
<dbReference type="SUPFAM" id="SSF52540">
    <property type="entry name" value="P-loop containing nucleoside triphosphate hydrolases"/>
    <property type="match status" value="2"/>
</dbReference>